<feature type="domain" description="DUF7650" evidence="6">
    <location>
        <begin position="347"/>
        <end position="433"/>
    </location>
</feature>
<dbReference type="STRING" id="3750.A0A498I914"/>
<dbReference type="InterPro" id="IPR057712">
    <property type="entry name" value="DUF7952"/>
</dbReference>
<dbReference type="InterPro" id="IPR056067">
    <property type="entry name" value="DUF7650"/>
</dbReference>
<comment type="subcellular location">
    <subcellularLocation>
        <location evidence="1">Nucleus</location>
    </subcellularLocation>
</comment>
<evidence type="ECO:0000313" key="9">
    <source>
        <dbReference type="Proteomes" id="UP000290289"/>
    </source>
</evidence>
<evidence type="ECO:0000256" key="3">
    <source>
        <dbReference type="ARBA" id="ARBA00023163"/>
    </source>
</evidence>
<feature type="compositionally biased region" description="Basic and acidic residues" evidence="5">
    <location>
        <begin position="973"/>
        <end position="995"/>
    </location>
</feature>
<proteinExistence type="predicted"/>
<feature type="region of interest" description="Disordered" evidence="5">
    <location>
        <begin position="800"/>
        <end position="855"/>
    </location>
</feature>
<dbReference type="EMBL" id="RDQH01000339">
    <property type="protein sequence ID" value="RXH80258.1"/>
    <property type="molecule type" value="Genomic_DNA"/>
</dbReference>
<feature type="region of interest" description="Disordered" evidence="5">
    <location>
        <begin position="1"/>
        <end position="43"/>
    </location>
</feature>
<dbReference type="Proteomes" id="UP000290289">
    <property type="component" value="Chromosome 13"/>
</dbReference>
<evidence type="ECO:0000259" key="7">
    <source>
        <dbReference type="Pfam" id="PF25826"/>
    </source>
</evidence>
<feature type="region of interest" description="Disordered" evidence="5">
    <location>
        <begin position="657"/>
        <end position="702"/>
    </location>
</feature>
<accession>A0A498I914</accession>
<feature type="compositionally biased region" description="Acidic residues" evidence="5">
    <location>
        <begin position="517"/>
        <end position="527"/>
    </location>
</feature>
<keyword evidence="2" id="KW-0805">Transcription regulation</keyword>
<sequence>MDSVEGDSHGDINDDESAEHSFPPEASDPCGVSGDPELGPRVGDDYQAEIPCLIAVSDYVRLLKNPIDAEIAGGSPHGLGMGLPIPVMWINEEFESNKYEHVKETLIVSESDNIKCKAQPMDVKFKNGTTSGESEKLVLKQELMAQMYKKPGGVYCPVPGSGGDSWSGIEEASFLLGLYIFGKKLVLVKKFVGSKQMGDVLSFYHGKFYKSDRYKRWKECKKMRSRKCIFGQRIFMGPRQHELFSRLFSHVSEECQNSLLEDMVPIILIVQFQVSKTFGEGKILLEEYVFILKARVGLNALVEAVGIGTGKKDLTGIATETLKSNHVAPVRPEIPTGKACSSLTPLEIVNFLTGGFRLSKARSSDLFWEAVWPRLLARGWHSEQPYPGFSTGSKNSLVFLIPGIKKFSKRKLVKGSHYFDSVSDVLNKVASDPKLLELETGANKENGWTDETKLDEHDFPNQQRHCYLQPRTPNRSSADVVKFTVVDTSLSNRKTSKVRELRSLPFELDASTSRSDSDDDDEDASEDSTDKSNSADSLCSQRIHVSKSICLGRSEFKISDDKYFEYDTSEWEHQASGQGLTTVTADLSKNENIGICNDMRHRKATKCQKIQKMVSEKENHVAPVLKRRQQLVACNLTYTIPSRNHFLQGPLLQQDACSSEDHPELSEKTPSQVDLSEEKLSSTSTLSRGASPVNNGEGKRGDSLRVETFHENPQCRTFFDLNMPPSLDAETDEPFTMTERQDDQTKQEPDTASHSTQPSECGDISELQSAMNSRRQSTRNRPLTTKVLESFAYGFFDTKQKRKSRDEFPQDNSILRPSKRARTKVRAPDSFDTSLPDFSMQETGSATPNNNADGYSELDMVSQVKSTADTMDQALRRAAGRTRPTSTVETTSSKPKTVVADQRPPPVPPERPEISKVGGAIDSDSNAGTGGAVENVLEERDPNYDAMLNQMVGRIKSKPGGKLEMGEAFVVEKYKRPLPKLRDGKSDSRSYEERPTPPLDFECSTAAPHHPASSGQG</sequence>
<dbReference type="PANTHER" id="PTHR13859:SF34">
    <property type="entry name" value="SANT DOMAIN-CONTAINING PROTEIN"/>
    <property type="match status" value="1"/>
</dbReference>
<gene>
    <name evidence="8" type="ORF">DVH24_041405</name>
</gene>
<dbReference type="GO" id="GO:0003714">
    <property type="term" value="F:transcription corepressor activity"/>
    <property type="evidence" value="ECO:0007669"/>
    <property type="project" value="TreeGrafter"/>
</dbReference>
<keyword evidence="3" id="KW-0804">Transcription</keyword>
<feature type="compositionally biased region" description="Basic and acidic residues" evidence="5">
    <location>
        <begin position="739"/>
        <end position="751"/>
    </location>
</feature>
<feature type="region of interest" description="Disordered" evidence="5">
    <location>
        <begin position="509"/>
        <end position="537"/>
    </location>
</feature>
<feature type="compositionally biased region" description="Basic and acidic residues" evidence="5">
    <location>
        <begin position="1"/>
        <end position="12"/>
    </location>
</feature>
<evidence type="ECO:0000256" key="5">
    <source>
        <dbReference type="SAM" id="MobiDB-lite"/>
    </source>
</evidence>
<keyword evidence="4" id="KW-0539">Nucleus</keyword>
<evidence type="ECO:0000256" key="1">
    <source>
        <dbReference type="ARBA" id="ARBA00004123"/>
    </source>
</evidence>
<dbReference type="GO" id="GO:0005634">
    <property type="term" value="C:nucleus"/>
    <property type="evidence" value="ECO:0007669"/>
    <property type="project" value="UniProtKB-SubCell"/>
</dbReference>
<keyword evidence="9" id="KW-1185">Reference proteome</keyword>
<feature type="compositionally biased region" description="Polar residues" evidence="5">
    <location>
        <begin position="883"/>
        <end position="895"/>
    </location>
</feature>
<evidence type="ECO:0000256" key="4">
    <source>
        <dbReference type="ARBA" id="ARBA00023242"/>
    </source>
</evidence>
<feature type="region of interest" description="Disordered" evidence="5">
    <location>
        <begin position="973"/>
        <end position="1017"/>
    </location>
</feature>
<organism evidence="8 9">
    <name type="scientific">Malus domestica</name>
    <name type="common">Apple</name>
    <name type="synonym">Pyrus malus</name>
    <dbReference type="NCBI Taxonomy" id="3750"/>
    <lineage>
        <taxon>Eukaryota</taxon>
        <taxon>Viridiplantae</taxon>
        <taxon>Streptophyta</taxon>
        <taxon>Embryophyta</taxon>
        <taxon>Tracheophyta</taxon>
        <taxon>Spermatophyta</taxon>
        <taxon>Magnoliopsida</taxon>
        <taxon>eudicotyledons</taxon>
        <taxon>Gunneridae</taxon>
        <taxon>Pentapetalae</taxon>
        <taxon>rosids</taxon>
        <taxon>fabids</taxon>
        <taxon>Rosales</taxon>
        <taxon>Rosaceae</taxon>
        <taxon>Amygdaloideae</taxon>
        <taxon>Maleae</taxon>
        <taxon>Malus</taxon>
    </lineage>
</organism>
<protein>
    <recommendedName>
        <fullName evidence="10">SANT domain-containing protein</fullName>
    </recommendedName>
</protein>
<comment type="caution">
    <text evidence="8">The sequence shown here is derived from an EMBL/GenBank/DDBJ whole genome shotgun (WGS) entry which is preliminary data.</text>
</comment>
<evidence type="ECO:0000259" key="6">
    <source>
        <dbReference type="Pfam" id="PF24662"/>
    </source>
</evidence>
<feature type="compositionally biased region" description="Polar residues" evidence="5">
    <location>
        <begin position="840"/>
        <end position="853"/>
    </location>
</feature>
<dbReference type="Pfam" id="PF25826">
    <property type="entry name" value="DUF7952"/>
    <property type="match status" value="1"/>
</dbReference>
<feature type="domain" description="DUF7952" evidence="7">
    <location>
        <begin position="166"/>
        <end position="308"/>
    </location>
</feature>
<name>A0A498I914_MALDO</name>
<evidence type="ECO:0000256" key="2">
    <source>
        <dbReference type="ARBA" id="ARBA00023015"/>
    </source>
</evidence>
<dbReference type="Pfam" id="PF24662">
    <property type="entry name" value="DUF7650"/>
    <property type="match status" value="1"/>
</dbReference>
<evidence type="ECO:0008006" key="10">
    <source>
        <dbReference type="Google" id="ProtNLM"/>
    </source>
</evidence>
<evidence type="ECO:0000313" key="8">
    <source>
        <dbReference type="EMBL" id="RXH80258.1"/>
    </source>
</evidence>
<feature type="region of interest" description="Disordered" evidence="5">
    <location>
        <begin position="876"/>
        <end position="942"/>
    </location>
</feature>
<dbReference type="AlphaFoldDB" id="A0A498I914"/>
<reference evidence="8 9" key="1">
    <citation type="submission" date="2018-10" db="EMBL/GenBank/DDBJ databases">
        <title>A high-quality apple genome assembly.</title>
        <authorList>
            <person name="Hu J."/>
        </authorList>
    </citation>
    <scope>NUCLEOTIDE SEQUENCE [LARGE SCALE GENOMIC DNA]</scope>
    <source>
        <strain evidence="9">cv. HFTH1</strain>
        <tissue evidence="8">Young leaf</tissue>
    </source>
</reference>
<feature type="region of interest" description="Disordered" evidence="5">
    <location>
        <begin position="737"/>
        <end position="762"/>
    </location>
</feature>
<dbReference type="PANTHER" id="PTHR13859">
    <property type="entry name" value="ATROPHIN-RELATED"/>
    <property type="match status" value="1"/>
</dbReference>